<dbReference type="HOGENOM" id="CLU_020267_2_0_1"/>
<name>A0A0D0CDD0_9AGAM</name>
<feature type="compositionally biased region" description="Basic residues" evidence="1">
    <location>
        <begin position="365"/>
        <end position="378"/>
    </location>
</feature>
<reference evidence="2 3" key="1">
    <citation type="submission" date="2014-04" db="EMBL/GenBank/DDBJ databases">
        <authorList>
            <consortium name="DOE Joint Genome Institute"/>
            <person name="Kuo A."/>
            <person name="Kohler A."/>
            <person name="Jargeat P."/>
            <person name="Nagy L.G."/>
            <person name="Floudas D."/>
            <person name="Copeland A."/>
            <person name="Barry K.W."/>
            <person name="Cichocki N."/>
            <person name="Veneault-Fourrey C."/>
            <person name="LaButti K."/>
            <person name="Lindquist E.A."/>
            <person name="Lipzen A."/>
            <person name="Lundell T."/>
            <person name="Morin E."/>
            <person name="Murat C."/>
            <person name="Sun H."/>
            <person name="Tunlid A."/>
            <person name="Henrissat B."/>
            <person name="Grigoriev I.V."/>
            <person name="Hibbett D.S."/>
            <person name="Martin F."/>
            <person name="Nordberg H.P."/>
            <person name="Cantor M.N."/>
            <person name="Hua S.X."/>
        </authorList>
    </citation>
    <scope>NUCLEOTIDE SEQUENCE [LARGE SCALE GENOMIC DNA]</scope>
    <source>
        <strain evidence="2 3">Ve08.2h10</strain>
    </source>
</reference>
<evidence type="ECO:0000256" key="1">
    <source>
        <dbReference type="SAM" id="MobiDB-lite"/>
    </source>
</evidence>
<evidence type="ECO:0000313" key="2">
    <source>
        <dbReference type="EMBL" id="KIK73558.1"/>
    </source>
</evidence>
<sequence>MAWHLPGVLSEEFQRDCAGNLEFLFPDYAPDPNSSELFTTFSDADHGGCKDTGRSTGAYTVKIGTGKTANFQLFLTIINLASNHHHITIIPMATQPLNIQQQVYAGYWRKASGRRTVTDLGRRVQQRKNQPELPNAPPQHHHQIEARSQHGTLQGIDTVGILPDNPQAKESKVYIKGYTVANNAITGNLPISDNRWWEPFYQHYAAVAMENTDQERMVREKEAHKATATLQAAADEILQKKMAKQGEKQVEKRRQGAEAEESEPVKEDAGEERGRQATRGVSSSTGPSRARTASRASKRLKRTPSEEDGQHQTDEEEGNNPNLLDAFYHPTKAKQTPPSPADMDEDMPSGEEPGALQDPSATQPKGHKVTKAKGKGKARQPLPNAMDEDSSSEESEPPLSEVFIPWVDKGEGREIPPASSIPGPSAAEVNIVEHRTTTLVDQLTKQLADMWSWETASKEMDQMADAEDLEWDRRLANMDELLRESHARHRKAPKPG</sequence>
<feature type="region of interest" description="Disordered" evidence="1">
    <location>
        <begin position="242"/>
        <end position="404"/>
    </location>
</feature>
<feature type="compositionally biased region" description="Basic and acidic residues" evidence="1">
    <location>
        <begin position="303"/>
        <end position="313"/>
    </location>
</feature>
<reference evidence="3" key="2">
    <citation type="submission" date="2015-01" db="EMBL/GenBank/DDBJ databases">
        <title>Evolutionary Origins and Diversification of the Mycorrhizal Mutualists.</title>
        <authorList>
            <consortium name="DOE Joint Genome Institute"/>
            <consortium name="Mycorrhizal Genomics Consortium"/>
            <person name="Kohler A."/>
            <person name="Kuo A."/>
            <person name="Nagy L.G."/>
            <person name="Floudas D."/>
            <person name="Copeland A."/>
            <person name="Barry K.W."/>
            <person name="Cichocki N."/>
            <person name="Veneault-Fourrey C."/>
            <person name="LaButti K."/>
            <person name="Lindquist E.A."/>
            <person name="Lipzen A."/>
            <person name="Lundell T."/>
            <person name="Morin E."/>
            <person name="Murat C."/>
            <person name="Riley R."/>
            <person name="Ohm R."/>
            <person name="Sun H."/>
            <person name="Tunlid A."/>
            <person name="Henrissat B."/>
            <person name="Grigoriev I.V."/>
            <person name="Hibbett D.S."/>
            <person name="Martin F."/>
        </authorList>
    </citation>
    <scope>NUCLEOTIDE SEQUENCE [LARGE SCALE GENOMIC DNA]</scope>
    <source>
        <strain evidence="3">Ve08.2h10</strain>
    </source>
</reference>
<protein>
    <submittedName>
        <fullName evidence="2">Uncharacterized protein</fullName>
    </submittedName>
</protein>
<feature type="region of interest" description="Disordered" evidence="1">
    <location>
        <begin position="120"/>
        <end position="146"/>
    </location>
</feature>
<feature type="compositionally biased region" description="Basic and acidic residues" evidence="1">
    <location>
        <begin position="244"/>
        <end position="275"/>
    </location>
</feature>
<evidence type="ECO:0000313" key="3">
    <source>
        <dbReference type="Proteomes" id="UP000054538"/>
    </source>
</evidence>
<organism evidence="2 3">
    <name type="scientific">Paxillus rubicundulus Ve08.2h10</name>
    <dbReference type="NCBI Taxonomy" id="930991"/>
    <lineage>
        <taxon>Eukaryota</taxon>
        <taxon>Fungi</taxon>
        <taxon>Dikarya</taxon>
        <taxon>Basidiomycota</taxon>
        <taxon>Agaricomycotina</taxon>
        <taxon>Agaricomycetes</taxon>
        <taxon>Agaricomycetidae</taxon>
        <taxon>Boletales</taxon>
        <taxon>Paxilineae</taxon>
        <taxon>Paxillaceae</taxon>
        <taxon>Paxillus</taxon>
    </lineage>
</organism>
<proteinExistence type="predicted"/>
<accession>A0A0D0CDD0</accession>
<dbReference type="EMBL" id="KN829624">
    <property type="protein sequence ID" value="KIK73558.1"/>
    <property type="molecule type" value="Genomic_DNA"/>
</dbReference>
<feature type="compositionally biased region" description="Low complexity" evidence="1">
    <location>
        <begin position="282"/>
        <end position="295"/>
    </location>
</feature>
<keyword evidence="3" id="KW-1185">Reference proteome</keyword>
<gene>
    <name evidence="2" type="ORF">PAXRUDRAFT_20723</name>
</gene>
<dbReference type="AlphaFoldDB" id="A0A0D0CDD0"/>
<feature type="compositionally biased region" description="Acidic residues" evidence="1">
    <location>
        <begin position="386"/>
        <end position="396"/>
    </location>
</feature>
<dbReference type="Proteomes" id="UP000054538">
    <property type="component" value="Unassembled WGS sequence"/>
</dbReference>
<dbReference type="InParanoid" id="A0A0D0CDD0"/>